<evidence type="ECO:0000313" key="1">
    <source>
        <dbReference type="EMBL" id="GFQ80080.1"/>
    </source>
</evidence>
<dbReference type="Proteomes" id="UP000887116">
    <property type="component" value="Unassembled WGS sequence"/>
</dbReference>
<keyword evidence="2" id="KW-1185">Reference proteome</keyword>
<dbReference type="OrthoDB" id="8052806at2759"/>
<protein>
    <submittedName>
        <fullName evidence="1">Uncharacterized protein</fullName>
    </submittedName>
</protein>
<evidence type="ECO:0000313" key="2">
    <source>
        <dbReference type="Proteomes" id="UP000887116"/>
    </source>
</evidence>
<gene>
    <name evidence="1" type="ORF">TNCT_718371</name>
</gene>
<reference evidence="1" key="1">
    <citation type="submission" date="2020-07" db="EMBL/GenBank/DDBJ databases">
        <title>Multicomponent nature underlies the extraordinary mechanical properties of spider dragline silk.</title>
        <authorList>
            <person name="Kono N."/>
            <person name="Nakamura H."/>
            <person name="Mori M."/>
            <person name="Yoshida Y."/>
            <person name="Ohtoshi R."/>
            <person name="Malay A.D."/>
            <person name="Moran D.A.P."/>
            <person name="Tomita M."/>
            <person name="Numata K."/>
            <person name="Arakawa K."/>
        </authorList>
    </citation>
    <scope>NUCLEOTIDE SEQUENCE</scope>
</reference>
<proteinExistence type="predicted"/>
<comment type="caution">
    <text evidence="1">The sequence shown here is derived from an EMBL/GenBank/DDBJ whole genome shotgun (WGS) entry which is preliminary data.</text>
</comment>
<name>A0A8X6FGN5_TRICU</name>
<sequence>MSDVYMDDLLTGADDLESGRKLKEQLVSLLRGAGMKLHKCRDQDPRTLVEATSRLICFQDFSNDFKLGQSHSHKEISNFYNRKDIRSSWTDWTCTEATLANIRNRFWIPSARKVVRKILRTASPVERLVLKVRSN</sequence>
<accession>A0A8X6FGN5</accession>
<dbReference type="EMBL" id="BMAO01022177">
    <property type="protein sequence ID" value="GFQ80080.1"/>
    <property type="molecule type" value="Genomic_DNA"/>
</dbReference>
<organism evidence="1 2">
    <name type="scientific">Trichonephila clavata</name>
    <name type="common">Joro spider</name>
    <name type="synonym">Nephila clavata</name>
    <dbReference type="NCBI Taxonomy" id="2740835"/>
    <lineage>
        <taxon>Eukaryota</taxon>
        <taxon>Metazoa</taxon>
        <taxon>Ecdysozoa</taxon>
        <taxon>Arthropoda</taxon>
        <taxon>Chelicerata</taxon>
        <taxon>Arachnida</taxon>
        <taxon>Araneae</taxon>
        <taxon>Araneomorphae</taxon>
        <taxon>Entelegynae</taxon>
        <taxon>Araneoidea</taxon>
        <taxon>Nephilidae</taxon>
        <taxon>Trichonephila</taxon>
    </lineage>
</organism>
<dbReference type="AlphaFoldDB" id="A0A8X6FGN5"/>